<proteinExistence type="predicted"/>
<feature type="region of interest" description="Disordered" evidence="1">
    <location>
        <begin position="143"/>
        <end position="173"/>
    </location>
</feature>
<feature type="domain" description="Phage replisome organiser N-terminal" evidence="3">
    <location>
        <begin position="6"/>
        <end position="134"/>
    </location>
</feature>
<gene>
    <name evidence="4" type="ORF">B8W88_13530</name>
</gene>
<dbReference type="InterPro" id="IPR036390">
    <property type="entry name" value="WH_DNA-bd_sf"/>
</dbReference>
<feature type="domain" description="Phage conserved hypothetical protein C-terminal" evidence="2">
    <location>
        <begin position="182"/>
        <end position="257"/>
    </location>
</feature>
<dbReference type="InterPro" id="IPR010056">
    <property type="entry name" value="Phage_rep_org__N"/>
</dbReference>
<name>A0AAQ0R2F1_9LACT</name>
<dbReference type="RefSeq" id="WP_095348763.1">
    <property type="nucleotide sequence ID" value="NZ_CP184687.1"/>
</dbReference>
<evidence type="ECO:0000259" key="3">
    <source>
        <dbReference type="Pfam" id="PF09681"/>
    </source>
</evidence>
<evidence type="ECO:0000259" key="2">
    <source>
        <dbReference type="Pfam" id="PF09524"/>
    </source>
</evidence>
<evidence type="ECO:0000256" key="1">
    <source>
        <dbReference type="SAM" id="MobiDB-lite"/>
    </source>
</evidence>
<dbReference type="NCBIfam" id="TIGR01714">
    <property type="entry name" value="phage_rep_org_N"/>
    <property type="match status" value="1"/>
</dbReference>
<evidence type="ECO:0000313" key="4">
    <source>
        <dbReference type="EMBL" id="PAK87664.1"/>
    </source>
</evidence>
<dbReference type="PANTHER" id="PTHR37293:SF7">
    <property type="entry name" value="HYPOTHETICAL PHAGE PROTEIN"/>
    <property type="match status" value="1"/>
</dbReference>
<dbReference type="InterPro" id="IPR053162">
    <property type="entry name" value="DnaD"/>
</dbReference>
<reference evidence="4 5" key="1">
    <citation type="submission" date="2017-04" db="EMBL/GenBank/DDBJ databases">
        <title>Kefir bacterial isolates.</title>
        <authorList>
            <person name="Kim Y."/>
            <person name="Blasche S."/>
            <person name="Patil K.R."/>
        </authorList>
    </citation>
    <scope>NUCLEOTIDE SEQUENCE [LARGE SCALE GENOMIC DNA]</scope>
    <source>
        <strain evidence="4 5">OG2</strain>
    </source>
</reference>
<dbReference type="PANTHER" id="PTHR37293">
    <property type="entry name" value="PHAGE REPLICATION PROTEIN-RELATED"/>
    <property type="match status" value="1"/>
</dbReference>
<organism evidence="4 5">
    <name type="scientific">Lactococcus lactis</name>
    <dbReference type="NCBI Taxonomy" id="1358"/>
    <lineage>
        <taxon>Bacteria</taxon>
        <taxon>Bacillati</taxon>
        <taxon>Bacillota</taxon>
        <taxon>Bacilli</taxon>
        <taxon>Lactobacillales</taxon>
        <taxon>Streptococcaceae</taxon>
        <taxon>Lactococcus</taxon>
    </lineage>
</organism>
<dbReference type="InterPro" id="IPR011741">
    <property type="entry name" value="Phg_2220_C"/>
</dbReference>
<dbReference type="Proteomes" id="UP000215635">
    <property type="component" value="Unassembled WGS sequence"/>
</dbReference>
<protein>
    <submittedName>
        <fullName evidence="4">Replication protein</fullName>
    </submittedName>
</protein>
<dbReference type="Pfam" id="PF09524">
    <property type="entry name" value="Phg_2220_C"/>
    <property type="match status" value="1"/>
</dbReference>
<sequence>MVEISWIKLSVNIFDDEKMKLIDEMPENDAIFRIWVYLLSLAGKTNDSGLVYLSNHIPYTDEMISALCNRPVSTVRLALKTFRDFGLIEIYDNKLIEIYDNNMIGISNWEKHQNIDGMEKIRKLNAERNKKYRERKKLIENSDVSVTSRDATEEDKNKSKNKKKNNNTMSDKSDDVIPYSEIISYLNEKTGRSFRTTEAHKRFIKARWNEDYKLDDFKKVVDNKVADWTGKTINGQPAEKYLQPSTLFGTKFDNYLNQTPMRQEQAQPYDDLGLPF</sequence>
<evidence type="ECO:0000313" key="5">
    <source>
        <dbReference type="Proteomes" id="UP000215635"/>
    </source>
</evidence>
<dbReference type="EMBL" id="NCWV01000052">
    <property type="protein sequence ID" value="PAK87664.1"/>
    <property type="molecule type" value="Genomic_DNA"/>
</dbReference>
<dbReference type="AlphaFoldDB" id="A0AAQ0R2F1"/>
<comment type="caution">
    <text evidence="4">The sequence shown here is derived from an EMBL/GenBank/DDBJ whole genome shotgun (WGS) entry which is preliminary data.</text>
</comment>
<dbReference type="NCBIfam" id="TIGR02220">
    <property type="entry name" value="phg_TIGR02220"/>
    <property type="match status" value="1"/>
</dbReference>
<dbReference type="SUPFAM" id="SSF46785">
    <property type="entry name" value="Winged helix' DNA-binding domain"/>
    <property type="match status" value="1"/>
</dbReference>
<dbReference type="Pfam" id="PF09681">
    <property type="entry name" value="Phage_rep_org_N"/>
    <property type="match status" value="1"/>
</dbReference>
<accession>A0AAQ0R2F1</accession>